<dbReference type="PROSITE" id="PS00455">
    <property type="entry name" value="AMP_BINDING"/>
    <property type="match status" value="1"/>
</dbReference>
<gene>
    <name evidence="3" type="ORF">D9619_006900</name>
</gene>
<dbReference type="Pfam" id="PF03321">
    <property type="entry name" value="GH3"/>
    <property type="match status" value="1"/>
</dbReference>
<proteinExistence type="predicted"/>
<sequence>MSAPFNPPAPILEVPSELKEQAKARIQSNLAQLVKKLSGTIFYNDSPCLSNLKVSLGGSVPGKPVDIADSVTDEDICEMFVKYVPFTIHDDYQPYISKLLTNEPCQLNDIEHLLAPGLPNFVAHTSGTTGSPKYFPKYPNPLFWNHSRWDSTEAAKSVKLGQFGTFCFKRLISVMGRDGESLPGIPVTIVSSGHSRAYLGIGTDDDADVVTKKASFMTSPWAAWYLPSYTCSIHVHSFFMLANKSPIVLVATVPTIITDSITAIRAHWTAWIDAIATGVLPEFCDLPAERREQLQAHLRPDLVRAVELRAIDVETEGWLKEVWPTLALITVPLSGPYAMTIPKIRYNFGRTVVLRSYTYASTESVVGWGYDTMNTNLYRLASDEHIELLDVEKERRIDNISQPWEVEVGKKYEVVCTNADGLWRYTLEDIVEVVGFDPTDGQPLIKYIERKGVGFRVFGEFVSQETLEGAVREAQTVLGNVAEFTVVLDERNEPRAYGFLVELDGDLGLSAHLATGKIQEHLYTNAGYQKYAEDKFIGNPTIRVLAPGTFVAYRERQINATGSAIGQVKVPCTITDLDTKEWLLKRVVREP</sequence>
<dbReference type="InterPro" id="IPR020845">
    <property type="entry name" value="AMP-binding_CS"/>
</dbReference>
<dbReference type="GO" id="GO:0005737">
    <property type="term" value="C:cytoplasm"/>
    <property type="evidence" value="ECO:0007669"/>
    <property type="project" value="TreeGrafter"/>
</dbReference>
<dbReference type="PANTHER" id="PTHR31901">
    <property type="entry name" value="GH3 DOMAIN-CONTAINING PROTEIN"/>
    <property type="match status" value="1"/>
</dbReference>
<feature type="domain" description="GH3 middle" evidence="1">
    <location>
        <begin position="385"/>
        <end position="450"/>
    </location>
</feature>
<dbReference type="InterPro" id="IPR004993">
    <property type="entry name" value="GH3"/>
</dbReference>
<dbReference type="GO" id="GO:0016881">
    <property type="term" value="F:acid-amino acid ligase activity"/>
    <property type="evidence" value="ECO:0007669"/>
    <property type="project" value="TreeGrafter"/>
</dbReference>
<name>A0A8H5B3Y0_9AGAR</name>
<dbReference type="Pfam" id="PF23571">
    <property type="entry name" value="GH3_M"/>
    <property type="match status" value="1"/>
</dbReference>
<evidence type="ECO:0000313" key="3">
    <source>
        <dbReference type="EMBL" id="KAF5316053.1"/>
    </source>
</evidence>
<comment type="caution">
    <text evidence="3">The sequence shown here is derived from an EMBL/GenBank/DDBJ whole genome shotgun (WGS) entry which is preliminary data.</text>
</comment>
<feature type="domain" description="GH3 C-terminal" evidence="2">
    <location>
        <begin position="466"/>
        <end position="576"/>
    </location>
</feature>
<dbReference type="PANTHER" id="PTHR31901:SF9">
    <property type="entry name" value="GH3 DOMAIN-CONTAINING PROTEIN"/>
    <property type="match status" value="1"/>
</dbReference>
<dbReference type="AlphaFoldDB" id="A0A8H5B3Y0"/>
<dbReference type="EMBL" id="JAACJJ010000042">
    <property type="protein sequence ID" value="KAF5316053.1"/>
    <property type="molecule type" value="Genomic_DNA"/>
</dbReference>
<dbReference type="InterPro" id="IPR055377">
    <property type="entry name" value="GH3_M"/>
</dbReference>
<protein>
    <submittedName>
        <fullName evidence="3">Uncharacterized protein</fullName>
    </submittedName>
</protein>
<dbReference type="Pfam" id="PF23572">
    <property type="entry name" value="GH3_C"/>
    <property type="match status" value="1"/>
</dbReference>
<dbReference type="InterPro" id="IPR055378">
    <property type="entry name" value="GH3_C"/>
</dbReference>
<organism evidence="3 4">
    <name type="scientific">Psilocybe cf. subviscida</name>
    <dbReference type="NCBI Taxonomy" id="2480587"/>
    <lineage>
        <taxon>Eukaryota</taxon>
        <taxon>Fungi</taxon>
        <taxon>Dikarya</taxon>
        <taxon>Basidiomycota</taxon>
        <taxon>Agaricomycotina</taxon>
        <taxon>Agaricomycetes</taxon>
        <taxon>Agaricomycetidae</taxon>
        <taxon>Agaricales</taxon>
        <taxon>Agaricineae</taxon>
        <taxon>Strophariaceae</taxon>
        <taxon>Psilocybe</taxon>
    </lineage>
</organism>
<reference evidence="3 4" key="1">
    <citation type="journal article" date="2020" name="ISME J.">
        <title>Uncovering the hidden diversity of litter-decomposition mechanisms in mushroom-forming fungi.</title>
        <authorList>
            <person name="Floudas D."/>
            <person name="Bentzer J."/>
            <person name="Ahren D."/>
            <person name="Johansson T."/>
            <person name="Persson P."/>
            <person name="Tunlid A."/>
        </authorList>
    </citation>
    <scope>NUCLEOTIDE SEQUENCE [LARGE SCALE GENOMIC DNA]</scope>
    <source>
        <strain evidence="3 4">CBS 101986</strain>
    </source>
</reference>
<evidence type="ECO:0000313" key="4">
    <source>
        <dbReference type="Proteomes" id="UP000567179"/>
    </source>
</evidence>
<keyword evidence="4" id="KW-1185">Reference proteome</keyword>
<dbReference type="Proteomes" id="UP000567179">
    <property type="component" value="Unassembled WGS sequence"/>
</dbReference>
<dbReference type="OrthoDB" id="2979464at2759"/>
<evidence type="ECO:0000259" key="2">
    <source>
        <dbReference type="Pfam" id="PF23572"/>
    </source>
</evidence>
<accession>A0A8H5B3Y0</accession>
<evidence type="ECO:0000259" key="1">
    <source>
        <dbReference type="Pfam" id="PF23571"/>
    </source>
</evidence>